<dbReference type="SUPFAM" id="SSF46689">
    <property type="entry name" value="Homeodomain-like"/>
    <property type="match status" value="1"/>
</dbReference>
<dbReference type="InterPro" id="IPR001647">
    <property type="entry name" value="HTH_TetR"/>
</dbReference>
<evidence type="ECO:0000256" key="2">
    <source>
        <dbReference type="PROSITE-ProRule" id="PRU00335"/>
    </source>
</evidence>
<dbReference type="AlphaFoldDB" id="A0A7X1E9I2"/>
<dbReference type="PANTHER" id="PTHR30055">
    <property type="entry name" value="HTH-TYPE TRANSCRIPTIONAL REGULATOR RUTR"/>
    <property type="match status" value="1"/>
</dbReference>
<dbReference type="Pfam" id="PF00440">
    <property type="entry name" value="TetR_N"/>
    <property type="match status" value="1"/>
</dbReference>
<evidence type="ECO:0000256" key="1">
    <source>
        <dbReference type="ARBA" id="ARBA00023125"/>
    </source>
</evidence>
<dbReference type="PROSITE" id="PS50977">
    <property type="entry name" value="HTH_TETR_2"/>
    <property type="match status" value="1"/>
</dbReference>
<dbReference type="InterPro" id="IPR023772">
    <property type="entry name" value="DNA-bd_HTH_TetR-type_CS"/>
</dbReference>
<dbReference type="InterPro" id="IPR009057">
    <property type="entry name" value="Homeodomain-like_sf"/>
</dbReference>
<dbReference type="PRINTS" id="PR00455">
    <property type="entry name" value="HTHTETR"/>
</dbReference>
<dbReference type="InterPro" id="IPR050109">
    <property type="entry name" value="HTH-type_TetR-like_transc_reg"/>
</dbReference>
<keyword evidence="5" id="KW-1185">Reference proteome</keyword>
<comment type="caution">
    <text evidence="4">The sequence shown here is derived from an EMBL/GenBank/DDBJ whole genome shotgun (WGS) entry which is preliminary data.</text>
</comment>
<proteinExistence type="predicted"/>
<dbReference type="GO" id="GO:0003677">
    <property type="term" value="F:DNA binding"/>
    <property type="evidence" value="ECO:0007669"/>
    <property type="project" value="UniProtKB-UniRule"/>
</dbReference>
<organism evidence="4 5">
    <name type="scientific">Pelagicoccus albus</name>
    <dbReference type="NCBI Taxonomy" id="415222"/>
    <lineage>
        <taxon>Bacteria</taxon>
        <taxon>Pseudomonadati</taxon>
        <taxon>Verrucomicrobiota</taxon>
        <taxon>Opitutia</taxon>
        <taxon>Puniceicoccales</taxon>
        <taxon>Pelagicoccaceae</taxon>
        <taxon>Pelagicoccus</taxon>
    </lineage>
</organism>
<evidence type="ECO:0000313" key="4">
    <source>
        <dbReference type="EMBL" id="MBC2607356.1"/>
    </source>
</evidence>
<feature type="DNA-binding region" description="H-T-H motif" evidence="2">
    <location>
        <begin position="39"/>
        <end position="58"/>
    </location>
</feature>
<accession>A0A7X1E9I2</accession>
<feature type="domain" description="HTH tetR-type" evidence="3">
    <location>
        <begin position="16"/>
        <end position="76"/>
    </location>
</feature>
<keyword evidence="1 2" id="KW-0238">DNA-binding</keyword>
<protein>
    <submittedName>
        <fullName evidence="4">TetR/AcrR family transcriptional regulator</fullName>
    </submittedName>
</protein>
<dbReference type="Proteomes" id="UP000526501">
    <property type="component" value="Unassembled WGS sequence"/>
</dbReference>
<evidence type="ECO:0000313" key="5">
    <source>
        <dbReference type="Proteomes" id="UP000526501"/>
    </source>
</evidence>
<gene>
    <name evidence="4" type="ORF">H5P27_14990</name>
</gene>
<evidence type="ECO:0000259" key="3">
    <source>
        <dbReference type="PROSITE" id="PS50977"/>
    </source>
</evidence>
<dbReference type="Gene3D" id="1.10.357.10">
    <property type="entry name" value="Tetracycline Repressor, domain 2"/>
    <property type="match status" value="1"/>
</dbReference>
<name>A0A7X1E9I2_9BACT</name>
<reference evidence="4 5" key="1">
    <citation type="submission" date="2020-07" db="EMBL/GenBank/DDBJ databases">
        <authorList>
            <person name="Feng X."/>
        </authorList>
    </citation>
    <scope>NUCLEOTIDE SEQUENCE [LARGE SCALE GENOMIC DNA]</scope>
    <source>
        <strain evidence="4 5">JCM23202</strain>
    </source>
</reference>
<sequence>MKPNSKDNPRSAEHAEAMRNRILDASELCFIRYGFHAASMAKVAETAEISQGLAYRYFKSKNAIILAIIDRQLSERHTLNEASATADDYVAKVIELVQSWSKEGNTRMNSVLFIEMCAEASRDPEVQTAILKADATYRAEFKKWLTHLSQKSGTVLSDEQIDKRFYALQCLIEGTALITTRQTESSATNEYVLSFLRQIISPDSPF</sequence>
<dbReference type="PROSITE" id="PS01081">
    <property type="entry name" value="HTH_TETR_1"/>
    <property type="match status" value="1"/>
</dbReference>
<dbReference type="RefSeq" id="WP_185661203.1">
    <property type="nucleotide sequence ID" value="NZ_CAWPOO010000012.1"/>
</dbReference>
<dbReference type="EMBL" id="JACHVC010000012">
    <property type="protein sequence ID" value="MBC2607356.1"/>
    <property type="molecule type" value="Genomic_DNA"/>
</dbReference>